<organism evidence="2 3">
    <name type="scientific">Puccinia coronata f. sp. avenae</name>
    <dbReference type="NCBI Taxonomy" id="200324"/>
    <lineage>
        <taxon>Eukaryota</taxon>
        <taxon>Fungi</taxon>
        <taxon>Dikarya</taxon>
        <taxon>Basidiomycota</taxon>
        <taxon>Pucciniomycotina</taxon>
        <taxon>Pucciniomycetes</taxon>
        <taxon>Pucciniales</taxon>
        <taxon>Pucciniaceae</taxon>
        <taxon>Puccinia</taxon>
    </lineage>
</organism>
<sequence length="644" mass="74054">MVEMPATNPLDSPKNTTASSQKFDSILEKEAGSSNARITISTLPITPSSDRFLQAMKTRLSKSCGLCLLLLNPCAAVLQEGVFNIAKKDPVAKAGKFNQEPKLPKYAILTSTSDSTRAAPIDRQTTKPTNDENRDLNSIKSSPNTLREPHTSSQLPRDRRKLLETWSDGLQPFKSHLKTLKTGYQNFLSSAKDFLNLFEKYKQVAVFSENDHLQEIFGETYEYYKTLQLTEQRRFWEVFEKEGNAEARGLSPRLTRTSTFGQDGKRKAAVLTEAKVRHSRKMVFWGMKIVARIEESKGEYNRALEQSMNLVRDFVRKHSNDEEVSDVSRRIRNWKKMHPSEMPPLKHPYQAAFIDIFGPGNLAKPELGDLSEKERFQKLWQVNTEQMNAILKVSSEAKSILVDLFAANERNIQRGFWRYVGSSKRHRKETEEAAQRQDLVHKQLLATFASEEELVAKMKTIASLRITDEEWADRRFAREHYDILPFVDPLRAGRRHEDHPDITPMLRDFGLHTTPRTAAELMKLSDALVPLLRAQYKQQITARVFREALEASFDGATQYRILLLLPRVVQVMKSSPTHPRPLHSFLFDTAKEYLSRLFKNIKLKRYSTFKPQRFPSFRTDWSFSKSFSKSFPRSFSKSSPSPPP</sequence>
<feature type="compositionally biased region" description="Polar residues" evidence="1">
    <location>
        <begin position="138"/>
        <end position="155"/>
    </location>
</feature>
<dbReference type="OrthoDB" id="2496158at2759"/>
<comment type="caution">
    <text evidence="2">The sequence shown here is derived from an EMBL/GenBank/DDBJ whole genome shotgun (WGS) entry which is preliminary data.</text>
</comment>
<feature type="region of interest" description="Disordered" evidence="1">
    <location>
        <begin position="117"/>
        <end position="159"/>
    </location>
</feature>
<feature type="region of interest" description="Disordered" evidence="1">
    <location>
        <begin position="1"/>
        <end position="21"/>
    </location>
</feature>
<dbReference type="Proteomes" id="UP000235388">
    <property type="component" value="Unassembled WGS sequence"/>
</dbReference>
<name>A0A2N5SBD8_9BASI</name>
<feature type="compositionally biased region" description="Polar residues" evidence="1">
    <location>
        <begin position="9"/>
        <end position="21"/>
    </location>
</feature>
<reference evidence="2 3" key="1">
    <citation type="submission" date="2017-11" db="EMBL/GenBank/DDBJ databases">
        <title>De novo assembly and phasing of dikaryotic genomes from two isolates of Puccinia coronata f. sp. avenae, the causal agent of oat crown rust.</title>
        <authorList>
            <person name="Miller M.E."/>
            <person name="Zhang Y."/>
            <person name="Omidvar V."/>
            <person name="Sperschneider J."/>
            <person name="Schwessinger B."/>
            <person name="Raley C."/>
            <person name="Palmer J.M."/>
            <person name="Garnica D."/>
            <person name="Upadhyaya N."/>
            <person name="Rathjen J."/>
            <person name="Taylor J.M."/>
            <person name="Park R.F."/>
            <person name="Dodds P.N."/>
            <person name="Hirsch C.D."/>
            <person name="Kianian S.F."/>
            <person name="Figueroa M."/>
        </authorList>
    </citation>
    <scope>NUCLEOTIDE SEQUENCE [LARGE SCALE GENOMIC DNA]</scope>
    <source>
        <strain evidence="2">12NC29</strain>
    </source>
</reference>
<accession>A0A2N5SBD8</accession>
<keyword evidence="3" id="KW-1185">Reference proteome</keyword>
<dbReference type="EMBL" id="PGCJ01001055">
    <property type="protein sequence ID" value="PLW10556.1"/>
    <property type="molecule type" value="Genomic_DNA"/>
</dbReference>
<dbReference type="AlphaFoldDB" id="A0A2N5SBD8"/>
<proteinExistence type="predicted"/>
<gene>
    <name evidence="2" type="ORF">PCANC_20832</name>
</gene>
<evidence type="ECO:0000313" key="3">
    <source>
        <dbReference type="Proteomes" id="UP000235388"/>
    </source>
</evidence>
<protein>
    <submittedName>
        <fullName evidence="2">Uncharacterized protein</fullName>
    </submittedName>
</protein>
<evidence type="ECO:0000313" key="2">
    <source>
        <dbReference type="EMBL" id="PLW10556.1"/>
    </source>
</evidence>
<evidence type="ECO:0000256" key="1">
    <source>
        <dbReference type="SAM" id="MobiDB-lite"/>
    </source>
</evidence>